<evidence type="ECO:0000259" key="5">
    <source>
        <dbReference type="PROSITE" id="PS50977"/>
    </source>
</evidence>
<dbReference type="AlphaFoldDB" id="A0A1X1ZU08"/>
<keyword evidence="2 4" id="KW-0238">DNA-binding</keyword>
<dbReference type="SUPFAM" id="SSF46689">
    <property type="entry name" value="Homeodomain-like"/>
    <property type="match status" value="1"/>
</dbReference>
<dbReference type="SUPFAM" id="SSF48498">
    <property type="entry name" value="Tetracyclin repressor-like, C-terminal domain"/>
    <property type="match status" value="1"/>
</dbReference>
<feature type="domain" description="HTH tetR-type" evidence="5">
    <location>
        <begin position="1"/>
        <end position="59"/>
    </location>
</feature>
<feature type="DNA-binding region" description="H-T-H motif" evidence="4">
    <location>
        <begin position="22"/>
        <end position="41"/>
    </location>
</feature>
<dbReference type="Proteomes" id="UP000193781">
    <property type="component" value="Unassembled WGS sequence"/>
</dbReference>
<proteinExistence type="predicted"/>
<dbReference type="PRINTS" id="PR00455">
    <property type="entry name" value="HTHTETR"/>
</dbReference>
<dbReference type="PANTHER" id="PTHR30055">
    <property type="entry name" value="HTH-TYPE TRANSCRIPTIONAL REGULATOR RUTR"/>
    <property type="match status" value="1"/>
</dbReference>
<accession>A0A1X1ZU08</accession>
<dbReference type="GO" id="GO:0003700">
    <property type="term" value="F:DNA-binding transcription factor activity"/>
    <property type="evidence" value="ECO:0007669"/>
    <property type="project" value="TreeGrafter"/>
</dbReference>
<evidence type="ECO:0000256" key="1">
    <source>
        <dbReference type="ARBA" id="ARBA00023015"/>
    </source>
</evidence>
<comment type="caution">
    <text evidence="6">The sequence shown here is derived from an EMBL/GenBank/DDBJ whole genome shotgun (WGS) entry which is preliminary data.</text>
</comment>
<keyword evidence="1" id="KW-0805">Transcription regulation</keyword>
<protein>
    <recommendedName>
        <fullName evidence="5">HTH tetR-type domain-containing protein</fullName>
    </recommendedName>
</protein>
<dbReference type="PROSITE" id="PS50977">
    <property type="entry name" value="HTH_TETR_2"/>
    <property type="match status" value="1"/>
</dbReference>
<dbReference type="PANTHER" id="PTHR30055:SF240">
    <property type="entry name" value="HTH-TYPE TRANSCRIPTIONAL REGULATOR ACRR"/>
    <property type="match status" value="1"/>
</dbReference>
<dbReference type="Pfam" id="PF17932">
    <property type="entry name" value="TetR_C_24"/>
    <property type="match status" value="1"/>
</dbReference>
<dbReference type="STRING" id="244292.ABW17_02190"/>
<dbReference type="EMBL" id="LQPH01000081">
    <property type="protein sequence ID" value="ORW27055.1"/>
    <property type="molecule type" value="Genomic_DNA"/>
</dbReference>
<dbReference type="InterPro" id="IPR009057">
    <property type="entry name" value="Homeodomain-like_sf"/>
</dbReference>
<dbReference type="InterPro" id="IPR001647">
    <property type="entry name" value="HTH_TetR"/>
</dbReference>
<name>A0A1X1ZU08_9MYCO</name>
<dbReference type="InterPro" id="IPR041490">
    <property type="entry name" value="KstR2_TetR_C"/>
</dbReference>
<dbReference type="InterPro" id="IPR050109">
    <property type="entry name" value="HTH-type_TetR-like_transc_reg"/>
</dbReference>
<organism evidence="6 7">
    <name type="scientific">Mycobacterium nebraskense</name>
    <dbReference type="NCBI Taxonomy" id="244292"/>
    <lineage>
        <taxon>Bacteria</taxon>
        <taxon>Bacillati</taxon>
        <taxon>Actinomycetota</taxon>
        <taxon>Actinomycetes</taxon>
        <taxon>Mycobacteriales</taxon>
        <taxon>Mycobacteriaceae</taxon>
        <taxon>Mycobacterium</taxon>
    </lineage>
</organism>
<keyword evidence="7" id="KW-1185">Reference proteome</keyword>
<reference evidence="6 7" key="1">
    <citation type="submission" date="2016-01" db="EMBL/GenBank/DDBJ databases">
        <title>The new phylogeny of the genus Mycobacterium.</title>
        <authorList>
            <person name="Tarcisio F."/>
            <person name="Conor M."/>
            <person name="Antonella G."/>
            <person name="Elisabetta G."/>
            <person name="Giulia F.S."/>
            <person name="Sara T."/>
            <person name="Anna F."/>
            <person name="Clotilde B."/>
            <person name="Roberto B."/>
            <person name="Veronica D.S."/>
            <person name="Fabio R."/>
            <person name="Monica P."/>
            <person name="Olivier J."/>
            <person name="Enrico T."/>
            <person name="Nicola S."/>
        </authorList>
    </citation>
    <scope>NUCLEOTIDE SEQUENCE [LARGE SCALE GENOMIC DNA]</scope>
    <source>
        <strain evidence="6 7">DSM 44803</strain>
    </source>
</reference>
<dbReference type="Gene3D" id="1.10.10.60">
    <property type="entry name" value="Homeodomain-like"/>
    <property type="match status" value="1"/>
</dbReference>
<evidence type="ECO:0000256" key="4">
    <source>
        <dbReference type="PROSITE-ProRule" id="PRU00335"/>
    </source>
</evidence>
<dbReference type="Pfam" id="PF00440">
    <property type="entry name" value="TetR_N"/>
    <property type="match status" value="1"/>
</dbReference>
<dbReference type="GO" id="GO:0000976">
    <property type="term" value="F:transcription cis-regulatory region binding"/>
    <property type="evidence" value="ECO:0007669"/>
    <property type="project" value="TreeGrafter"/>
</dbReference>
<evidence type="ECO:0000256" key="3">
    <source>
        <dbReference type="ARBA" id="ARBA00023163"/>
    </source>
</evidence>
<evidence type="ECO:0000313" key="6">
    <source>
        <dbReference type="EMBL" id="ORW27055.1"/>
    </source>
</evidence>
<dbReference type="InterPro" id="IPR036271">
    <property type="entry name" value="Tet_transcr_reg_TetR-rel_C_sf"/>
</dbReference>
<gene>
    <name evidence="6" type="ORF">AWC17_29300</name>
</gene>
<keyword evidence="3" id="KW-0804">Transcription</keyword>
<evidence type="ECO:0000313" key="7">
    <source>
        <dbReference type="Proteomes" id="UP000193781"/>
    </source>
</evidence>
<sequence length="215" mass="23892">MEQAILEAAGELFDRKGFNQTTLQDIADAIGMARPSLYHYFNNREQILAAGVDMLTKQRDVIIEELRELDGDPVQRLTALMLGLATLISAHPVWVRILLRDEAALPEDVRVRDHESRLAFLELLVQTLTEGTELGDLRAHDERATALTIISALSGLQGHYAATADTSPEEATRLAVDVILHGVVDPSRRRGTPVERGLELIREGTELIQRATLER</sequence>
<dbReference type="Gene3D" id="1.10.357.10">
    <property type="entry name" value="Tetracycline Repressor, domain 2"/>
    <property type="match status" value="1"/>
</dbReference>
<evidence type="ECO:0000256" key="2">
    <source>
        <dbReference type="ARBA" id="ARBA00023125"/>
    </source>
</evidence>